<name>A0A426DGY2_9FIRM</name>
<dbReference type="Pfam" id="PF00149">
    <property type="entry name" value="Metallophos"/>
    <property type="match status" value="1"/>
</dbReference>
<dbReference type="GO" id="GO:0016787">
    <property type="term" value="F:hydrolase activity"/>
    <property type="evidence" value="ECO:0007669"/>
    <property type="project" value="InterPro"/>
</dbReference>
<dbReference type="InterPro" id="IPR051158">
    <property type="entry name" value="Metallophosphoesterase_sf"/>
</dbReference>
<keyword evidence="4" id="KW-1185">Reference proteome</keyword>
<keyword evidence="1" id="KW-0812">Transmembrane</keyword>
<evidence type="ECO:0000256" key="1">
    <source>
        <dbReference type="SAM" id="Phobius"/>
    </source>
</evidence>
<gene>
    <name evidence="3" type="ORF">EBB54_12495</name>
</gene>
<keyword evidence="1" id="KW-1133">Transmembrane helix</keyword>
<evidence type="ECO:0000313" key="3">
    <source>
        <dbReference type="EMBL" id="RRK32100.1"/>
    </source>
</evidence>
<protein>
    <submittedName>
        <fullName evidence="3">Metallophosphoesterase</fullName>
    </submittedName>
</protein>
<dbReference type="AlphaFoldDB" id="A0A426DGY2"/>
<evidence type="ECO:0000259" key="2">
    <source>
        <dbReference type="Pfam" id="PF00149"/>
    </source>
</evidence>
<dbReference type="Proteomes" id="UP000274920">
    <property type="component" value="Unassembled WGS sequence"/>
</dbReference>
<dbReference type="SUPFAM" id="SSF56300">
    <property type="entry name" value="Metallo-dependent phosphatases"/>
    <property type="match status" value="1"/>
</dbReference>
<feature type="domain" description="Calcineurin-like phosphoesterase" evidence="2">
    <location>
        <begin position="138"/>
        <end position="309"/>
    </location>
</feature>
<organism evidence="3 4">
    <name type="scientific">Schaedlerella arabinosiphila</name>
    <dbReference type="NCBI Taxonomy" id="2044587"/>
    <lineage>
        <taxon>Bacteria</taxon>
        <taxon>Bacillati</taxon>
        <taxon>Bacillota</taxon>
        <taxon>Clostridia</taxon>
        <taxon>Lachnospirales</taxon>
        <taxon>Lachnospiraceae</taxon>
        <taxon>Schaedlerella</taxon>
    </lineage>
</organism>
<proteinExistence type="predicted"/>
<comment type="caution">
    <text evidence="3">The sequence shown here is derived from an EMBL/GenBank/DDBJ whole genome shotgun (WGS) entry which is preliminary data.</text>
</comment>
<dbReference type="EMBL" id="RHJS01000002">
    <property type="protein sequence ID" value="RRK32100.1"/>
    <property type="molecule type" value="Genomic_DNA"/>
</dbReference>
<feature type="transmembrane region" description="Helical" evidence="1">
    <location>
        <begin position="6"/>
        <end position="24"/>
    </location>
</feature>
<accession>A0A426DGY2</accession>
<reference evidence="3" key="1">
    <citation type="submission" date="2018-10" db="EMBL/GenBank/DDBJ databases">
        <title>Schaedlerella arabinophila gen. nov. sp. nov., isolated from the mouse intestinal tract and comparative analysis with the genome of the closely related altered Schaedler flora strain ASF502.</title>
        <authorList>
            <person name="Miyake S."/>
            <person name="Soh M."/>
            <person name="Seedorf H."/>
        </authorList>
    </citation>
    <scope>NUCLEOTIDE SEQUENCE [LARGE SCALE GENOMIC DNA]</scope>
    <source>
        <strain evidence="3">DSM 106076</strain>
    </source>
</reference>
<evidence type="ECO:0000313" key="4">
    <source>
        <dbReference type="Proteomes" id="UP000274920"/>
    </source>
</evidence>
<dbReference type="PANTHER" id="PTHR31302:SF0">
    <property type="entry name" value="TRANSMEMBRANE PROTEIN WITH METALLOPHOSPHOESTERASE DOMAIN"/>
    <property type="match status" value="1"/>
</dbReference>
<dbReference type="PANTHER" id="PTHR31302">
    <property type="entry name" value="TRANSMEMBRANE PROTEIN WITH METALLOPHOSPHOESTERASE DOMAIN-RELATED"/>
    <property type="match status" value="1"/>
</dbReference>
<keyword evidence="1" id="KW-0472">Membrane</keyword>
<feature type="transmembrane region" description="Helical" evidence="1">
    <location>
        <begin position="101"/>
        <end position="119"/>
    </location>
</feature>
<feature type="transmembrane region" description="Helical" evidence="1">
    <location>
        <begin position="36"/>
        <end position="54"/>
    </location>
</feature>
<feature type="transmembrane region" description="Helical" evidence="1">
    <location>
        <begin position="60"/>
        <end position="81"/>
    </location>
</feature>
<dbReference type="InterPro" id="IPR004843">
    <property type="entry name" value="Calcineurin-like_PHP"/>
</dbReference>
<dbReference type="Gene3D" id="3.60.21.10">
    <property type="match status" value="1"/>
</dbReference>
<dbReference type="CDD" id="cd07385">
    <property type="entry name" value="MPP_YkuE_C"/>
    <property type="match status" value="1"/>
</dbReference>
<sequence>MFVFGIALLFLTADFYWLLGKLFSFYGMKFNKWSNCAIRILLIVVIGIICFYWGFFGIIIIHLMVVSTIIEIVVLLVERIFRLQQNKKIGRILRIACRSGILTVGIVSLVVFIGCMNMVQITKTEYIVLSEKLSTDYRVVLITDTHYDTIQKPEAIKDMVKEISVLQPDFVVLGGDIVEENTSKEAMEEAFRVLSTIKNRFGIYYVYGNHDRQPYTEKRTYTDDELNKAIEASGITILKDRHITVNQELVLVGRDDAAWGNQSMRASSENVLKGSKRNLFTIILDHQPVDIEENAKLGVDLQLSGHTHAGQIFPIGFLNSLSGTLNYGEYKQGNMKVIVSSGAAGWGFPIRTQGKCEYVVVNLESQ</sequence>
<dbReference type="InterPro" id="IPR029052">
    <property type="entry name" value="Metallo-depent_PP-like"/>
</dbReference>